<gene>
    <name evidence="2" type="ORF">HHK36_019607</name>
</gene>
<evidence type="ECO:0000313" key="2">
    <source>
        <dbReference type="EMBL" id="KAF8395657.1"/>
    </source>
</evidence>
<name>A0A835DCF6_TETSI</name>
<accession>A0A835DCF6</accession>
<feature type="chain" id="PRO_5032418858" evidence="1">
    <location>
        <begin position="26"/>
        <end position="89"/>
    </location>
</feature>
<dbReference type="Proteomes" id="UP000655225">
    <property type="component" value="Unassembled WGS sequence"/>
</dbReference>
<keyword evidence="3" id="KW-1185">Reference proteome</keyword>
<dbReference type="PANTHER" id="PTHR48156:SF1">
    <property type="entry name" value="TRANSMEMBRANE PROTEIN"/>
    <property type="match status" value="1"/>
</dbReference>
<sequence>MAMPWNMALWMVKMVWMALSGLVSSCLMVADDIAGSLRTGDVECFIGDGVHDIASKPFLFYMSEVQVGSHALSPINLQRLEEQVLADWI</sequence>
<keyword evidence="1" id="KW-0732">Signal</keyword>
<dbReference type="AlphaFoldDB" id="A0A835DCF6"/>
<protein>
    <submittedName>
        <fullName evidence="2">Uncharacterized protein</fullName>
    </submittedName>
</protein>
<dbReference type="OrthoDB" id="603217at2759"/>
<reference evidence="2 3" key="1">
    <citation type="submission" date="2020-04" db="EMBL/GenBank/DDBJ databases">
        <title>Plant Genome Project.</title>
        <authorList>
            <person name="Zhang R.-G."/>
        </authorList>
    </citation>
    <scope>NUCLEOTIDE SEQUENCE [LARGE SCALE GENOMIC DNA]</scope>
    <source>
        <strain evidence="2">YNK0</strain>
        <tissue evidence="2">Leaf</tissue>
    </source>
</reference>
<evidence type="ECO:0000313" key="3">
    <source>
        <dbReference type="Proteomes" id="UP000655225"/>
    </source>
</evidence>
<evidence type="ECO:0000256" key="1">
    <source>
        <dbReference type="SAM" id="SignalP"/>
    </source>
</evidence>
<dbReference type="EMBL" id="JABCRI010000013">
    <property type="protein sequence ID" value="KAF8395657.1"/>
    <property type="molecule type" value="Genomic_DNA"/>
</dbReference>
<comment type="caution">
    <text evidence="2">The sequence shown here is derived from an EMBL/GenBank/DDBJ whole genome shotgun (WGS) entry which is preliminary data.</text>
</comment>
<dbReference type="PANTHER" id="PTHR48156">
    <property type="entry name" value="TRANSMEMBRANE PROTEIN"/>
    <property type="match status" value="1"/>
</dbReference>
<organism evidence="2 3">
    <name type="scientific">Tetracentron sinense</name>
    <name type="common">Spur-leaf</name>
    <dbReference type="NCBI Taxonomy" id="13715"/>
    <lineage>
        <taxon>Eukaryota</taxon>
        <taxon>Viridiplantae</taxon>
        <taxon>Streptophyta</taxon>
        <taxon>Embryophyta</taxon>
        <taxon>Tracheophyta</taxon>
        <taxon>Spermatophyta</taxon>
        <taxon>Magnoliopsida</taxon>
        <taxon>Trochodendrales</taxon>
        <taxon>Trochodendraceae</taxon>
        <taxon>Tetracentron</taxon>
    </lineage>
</organism>
<feature type="signal peptide" evidence="1">
    <location>
        <begin position="1"/>
        <end position="25"/>
    </location>
</feature>
<proteinExistence type="predicted"/>